<evidence type="ECO:0000313" key="3">
    <source>
        <dbReference type="Proteomes" id="UP001353858"/>
    </source>
</evidence>
<keyword evidence="3" id="KW-1185">Reference proteome</keyword>
<dbReference type="Proteomes" id="UP001353858">
    <property type="component" value="Unassembled WGS sequence"/>
</dbReference>
<organism evidence="2 3">
    <name type="scientific">Aquatica leii</name>
    <dbReference type="NCBI Taxonomy" id="1421715"/>
    <lineage>
        <taxon>Eukaryota</taxon>
        <taxon>Metazoa</taxon>
        <taxon>Ecdysozoa</taxon>
        <taxon>Arthropoda</taxon>
        <taxon>Hexapoda</taxon>
        <taxon>Insecta</taxon>
        <taxon>Pterygota</taxon>
        <taxon>Neoptera</taxon>
        <taxon>Endopterygota</taxon>
        <taxon>Coleoptera</taxon>
        <taxon>Polyphaga</taxon>
        <taxon>Elateriformia</taxon>
        <taxon>Elateroidea</taxon>
        <taxon>Lampyridae</taxon>
        <taxon>Luciolinae</taxon>
        <taxon>Aquatica</taxon>
    </lineage>
</organism>
<dbReference type="InterPro" id="IPR006623">
    <property type="entry name" value="THEG"/>
</dbReference>
<gene>
    <name evidence="2" type="ORF">RN001_011750</name>
</gene>
<name>A0AAN7QE36_9COLE</name>
<protein>
    <submittedName>
        <fullName evidence="2">Uncharacterized protein</fullName>
    </submittedName>
</protein>
<dbReference type="EMBL" id="JARPUR010000005">
    <property type="protein sequence ID" value="KAK4875328.1"/>
    <property type="molecule type" value="Genomic_DNA"/>
</dbReference>
<feature type="compositionally biased region" description="Acidic residues" evidence="1">
    <location>
        <begin position="471"/>
        <end position="484"/>
    </location>
</feature>
<evidence type="ECO:0000313" key="2">
    <source>
        <dbReference type="EMBL" id="KAK4875328.1"/>
    </source>
</evidence>
<feature type="compositionally biased region" description="Basic and acidic residues" evidence="1">
    <location>
        <begin position="521"/>
        <end position="530"/>
    </location>
</feature>
<sequence length="549" mass="62515">MMTTYIAAENLNIVREKNPEPGTAVESNEEAVCFSEIIPILGTSKSGNHGLQKNNKKKQHSQIFTSTPIKDILEEKEMNKGKRLQTKQLSVEKSKRKLYHNPGLSDANKENSHKRIKVQREKAKKVQYKEHQDDDFEGSDNKISEDICIICGEFGKNNEMWIRRTRKYVPPKYKPPKQRSKPVEPIDNWRLSMLALPTPFKTTPKYVFIPEPGCGSGVSPGTLTGSGTSRTNDLSVQTIRYLTQARLACQHLGGRVVKNLDKTIKQSWNTIYNYYARQLDEKRKKLHRILQEQNKGIKPKTPAEIQAEIDKRIADWTAVKALGKVVKLDVIRMRMDQMAEPTRITAKYIRPSIDPTYVDPLSVKPGAKKYVASERVVELSRNPAFKLIKLPEIIPGAVKRGALKGPSKWHSTTEKRKNIVPIKNLVLEHILSANGLPTSRYLEFLSDKNLVRHCSEKGIADTNEPHSSNGSEDDDDDDDDDGEKESEIQDIAQSLNEDQLSTQQENTQPETHQDNIPSKGDNMDKRDDRKNKHLPLRKSPRKNRKPLRN</sequence>
<feature type="compositionally biased region" description="Basic residues" evidence="1">
    <location>
        <begin position="531"/>
        <end position="549"/>
    </location>
</feature>
<dbReference type="AlphaFoldDB" id="A0AAN7QE36"/>
<accession>A0AAN7QE36</accession>
<dbReference type="Pfam" id="PF14912">
    <property type="entry name" value="THEG"/>
    <property type="match status" value="1"/>
</dbReference>
<evidence type="ECO:0000256" key="1">
    <source>
        <dbReference type="SAM" id="MobiDB-lite"/>
    </source>
</evidence>
<feature type="compositionally biased region" description="Polar residues" evidence="1">
    <location>
        <begin position="491"/>
        <end position="516"/>
    </location>
</feature>
<feature type="region of interest" description="Disordered" evidence="1">
    <location>
        <begin position="458"/>
        <end position="549"/>
    </location>
</feature>
<reference evidence="3" key="1">
    <citation type="submission" date="2023-01" db="EMBL/GenBank/DDBJ databases">
        <title>Key to firefly adult light organ development and bioluminescence: homeobox transcription factors regulate luciferase expression and transportation to peroxisome.</title>
        <authorList>
            <person name="Fu X."/>
        </authorList>
    </citation>
    <scope>NUCLEOTIDE SEQUENCE [LARGE SCALE GENOMIC DNA]</scope>
</reference>
<comment type="caution">
    <text evidence="2">The sequence shown here is derived from an EMBL/GenBank/DDBJ whole genome shotgun (WGS) entry which is preliminary data.</text>
</comment>
<proteinExistence type="predicted"/>